<keyword evidence="4" id="KW-1185">Reference proteome</keyword>
<dbReference type="KEGG" id="bxb:DR64_4308"/>
<dbReference type="InterPro" id="IPR001736">
    <property type="entry name" value="PLipase_D/transphosphatidylase"/>
</dbReference>
<dbReference type="RefSeq" id="WP_011488429.1">
    <property type="nucleotide sequence ID" value="NC_007951.1"/>
</dbReference>
<dbReference type="Pfam" id="PF13091">
    <property type="entry name" value="PLDc_2"/>
    <property type="match status" value="2"/>
</dbReference>
<dbReference type="Gene3D" id="3.30.870.10">
    <property type="entry name" value="Endonuclease Chain A"/>
    <property type="match status" value="2"/>
</dbReference>
<proteinExistence type="predicted"/>
<dbReference type="AlphaFoldDB" id="Q13YM4"/>
<gene>
    <name evidence="3" type="ORF">Bxe_A2154</name>
</gene>
<feature type="domain" description="PLD phosphodiesterase" evidence="2">
    <location>
        <begin position="163"/>
        <end position="190"/>
    </location>
</feature>
<evidence type="ECO:0000313" key="4">
    <source>
        <dbReference type="Proteomes" id="UP000001817"/>
    </source>
</evidence>
<feature type="domain" description="PLD phosphodiesterase" evidence="2">
    <location>
        <begin position="404"/>
        <end position="431"/>
    </location>
</feature>
<dbReference type="OrthoDB" id="9814092at2"/>
<evidence type="ECO:0000313" key="3">
    <source>
        <dbReference type="EMBL" id="ABE30815.1"/>
    </source>
</evidence>
<dbReference type="CDD" id="cd09113">
    <property type="entry name" value="PLDc_ymdC_like_2"/>
    <property type="match status" value="1"/>
</dbReference>
<dbReference type="Proteomes" id="UP000001817">
    <property type="component" value="Chromosome 1"/>
</dbReference>
<organism evidence="3 4">
    <name type="scientific">Paraburkholderia xenovorans (strain LB400)</name>
    <dbReference type="NCBI Taxonomy" id="266265"/>
    <lineage>
        <taxon>Bacteria</taxon>
        <taxon>Pseudomonadati</taxon>
        <taxon>Pseudomonadota</taxon>
        <taxon>Betaproteobacteria</taxon>
        <taxon>Burkholderiales</taxon>
        <taxon>Burkholderiaceae</taxon>
        <taxon>Paraburkholderia</taxon>
    </lineage>
</organism>
<evidence type="ECO:0000256" key="1">
    <source>
        <dbReference type="SAM" id="SignalP"/>
    </source>
</evidence>
<sequence length="517" mass="56143">MATFRGIAAILLIALLSACASLPPQAGRSATHALTDTDSTRLGAAFVPQERKHPDSSAFHLLPNGVDALLARIVLADAAERTLDLQYYIWHDDLTGRHLADAVLKAADRGVRVRVLLDDLGTGADDQVLLAISSHSNIEIRLFNPIASRSFKKLGSALEFSRINRRMHNKALIADNQAAILGGRNIGDEYFGASSEVDFGDLDVLTFGPVVHKVSNAFDEFWNSEAAYPIASLTGHAAGPDALPGYRAKLTAFVASEHDSPYVTQARERLRDTLDARETDFAWGKATLLYDDPAKITRSPDDPQGHLLSQFDALSIQPAKEVLIISPYFVPGKKGVAWMRAQTQRGVRVTVLTNSLAATDVAAVHAGYQRYRKDLLDAGVHLYELKPAPGEDNGEKKKSILGSSKASLHAKTYVFDRTSVFIGSMNLDPRSITLNTEIGVYCESAPLAAQVADGLEPRLDQIAWRLETRTDGNGTSRIVWIDTAPDGKVTESDEPGVSGIKRVGIWFLGLLPIESEL</sequence>
<dbReference type="PROSITE" id="PS51257">
    <property type="entry name" value="PROKAR_LIPOPROTEIN"/>
    <property type="match status" value="1"/>
</dbReference>
<accession>Q13YM4</accession>
<keyword evidence="1" id="KW-0732">Signal</keyword>
<dbReference type="eggNOG" id="COG1502">
    <property type="taxonomic scope" value="Bacteria"/>
</dbReference>
<dbReference type="SMART" id="SM00155">
    <property type="entry name" value="PLDc"/>
    <property type="match status" value="2"/>
</dbReference>
<dbReference type="PANTHER" id="PTHR21248:SF12">
    <property type="entry name" value="CARDIOLIPIN SYNTHASE C"/>
    <property type="match status" value="1"/>
</dbReference>
<name>Q13YM4_PARXL</name>
<dbReference type="EMBL" id="CP000270">
    <property type="protein sequence ID" value="ABE30815.1"/>
    <property type="molecule type" value="Genomic_DNA"/>
</dbReference>
<feature type="chain" id="PRO_5004182946" evidence="1">
    <location>
        <begin position="27"/>
        <end position="517"/>
    </location>
</feature>
<evidence type="ECO:0000259" key="2">
    <source>
        <dbReference type="PROSITE" id="PS50035"/>
    </source>
</evidence>
<dbReference type="SUPFAM" id="SSF56024">
    <property type="entry name" value="Phospholipase D/nuclease"/>
    <property type="match status" value="2"/>
</dbReference>
<dbReference type="CDD" id="cd09111">
    <property type="entry name" value="PLDc_ymdC_like_1"/>
    <property type="match status" value="1"/>
</dbReference>
<dbReference type="PANTHER" id="PTHR21248">
    <property type="entry name" value="CARDIOLIPIN SYNTHASE"/>
    <property type="match status" value="1"/>
</dbReference>
<dbReference type="InterPro" id="IPR025202">
    <property type="entry name" value="PLD-like_dom"/>
</dbReference>
<feature type="signal peptide" evidence="1">
    <location>
        <begin position="1"/>
        <end position="26"/>
    </location>
</feature>
<dbReference type="PATRIC" id="fig|266265.5.peg.2381"/>
<dbReference type="KEGG" id="bxe:Bxe_A2154"/>
<dbReference type="PROSITE" id="PS50035">
    <property type="entry name" value="PLD"/>
    <property type="match status" value="2"/>
</dbReference>
<dbReference type="STRING" id="266265.Bxe_A2154"/>
<reference evidence="3 4" key="1">
    <citation type="journal article" date="2006" name="Proc. Natl. Acad. Sci. U.S.A.">
        <title>Burkholderia xenovorans LB400 harbors a multi-replicon, 9.73-Mbp genome shaped for versatility.</title>
        <authorList>
            <person name="Chain P.S."/>
            <person name="Denef V.J."/>
            <person name="Konstantinidis K.T."/>
            <person name="Vergez L.M."/>
            <person name="Agullo L."/>
            <person name="Reyes V.L."/>
            <person name="Hauser L."/>
            <person name="Cordova M."/>
            <person name="Gomez L."/>
            <person name="Gonzalez M."/>
            <person name="Land M."/>
            <person name="Lao V."/>
            <person name="Larimer F."/>
            <person name="LiPuma J.J."/>
            <person name="Mahenthiralingam E."/>
            <person name="Malfatti S.A."/>
            <person name="Marx C.J."/>
            <person name="Parnell J.J."/>
            <person name="Ramette A."/>
            <person name="Richardson P."/>
            <person name="Seeger M."/>
            <person name="Smith D."/>
            <person name="Spilker T."/>
            <person name="Sul W.J."/>
            <person name="Tsoi T.V."/>
            <person name="Ulrich L.E."/>
            <person name="Zhulin I.B."/>
            <person name="Tiedje J.M."/>
        </authorList>
    </citation>
    <scope>NUCLEOTIDE SEQUENCE [LARGE SCALE GENOMIC DNA]</scope>
    <source>
        <strain evidence="3 4">LB400</strain>
    </source>
</reference>
<dbReference type="GO" id="GO:0032049">
    <property type="term" value="P:cardiolipin biosynthetic process"/>
    <property type="evidence" value="ECO:0007669"/>
    <property type="project" value="UniProtKB-ARBA"/>
</dbReference>
<protein>
    <submittedName>
        <fullName evidence="3">Phospholipase D</fullName>
    </submittedName>
</protein>
<dbReference type="GO" id="GO:0030572">
    <property type="term" value="F:phosphatidyltransferase activity"/>
    <property type="evidence" value="ECO:0007669"/>
    <property type="project" value="UniProtKB-ARBA"/>
</dbReference>